<dbReference type="AlphaFoldDB" id="A0A5C8Z4B6"/>
<feature type="signal peptide" evidence="2">
    <location>
        <begin position="1"/>
        <end position="20"/>
    </location>
</feature>
<evidence type="ECO:0000256" key="2">
    <source>
        <dbReference type="SAM" id="SignalP"/>
    </source>
</evidence>
<feature type="chain" id="PRO_5022679498" description="Flp pilus-assembly TadE/G-like" evidence="2">
    <location>
        <begin position="21"/>
        <end position="143"/>
    </location>
</feature>
<feature type="compositionally biased region" description="Basic and acidic residues" evidence="1">
    <location>
        <begin position="87"/>
        <end position="105"/>
    </location>
</feature>
<evidence type="ECO:0000313" key="4">
    <source>
        <dbReference type="Proteomes" id="UP000321234"/>
    </source>
</evidence>
<protein>
    <recommendedName>
        <fullName evidence="5">Flp pilus-assembly TadE/G-like</fullName>
    </recommendedName>
</protein>
<feature type="region of interest" description="Disordered" evidence="1">
    <location>
        <begin position="58"/>
        <end position="105"/>
    </location>
</feature>
<evidence type="ECO:0000313" key="3">
    <source>
        <dbReference type="EMBL" id="TXR52417.1"/>
    </source>
</evidence>
<keyword evidence="4" id="KW-1185">Reference proteome</keyword>
<organism evidence="3 4">
    <name type="scientific">Quadrisphaera setariae</name>
    <dbReference type="NCBI Taxonomy" id="2593304"/>
    <lineage>
        <taxon>Bacteria</taxon>
        <taxon>Bacillati</taxon>
        <taxon>Actinomycetota</taxon>
        <taxon>Actinomycetes</taxon>
        <taxon>Kineosporiales</taxon>
        <taxon>Kineosporiaceae</taxon>
        <taxon>Quadrisphaera</taxon>
    </lineage>
</organism>
<accession>A0A5C8Z4B6</accession>
<keyword evidence="2" id="KW-0732">Signal</keyword>
<dbReference type="OrthoDB" id="9840859at2"/>
<name>A0A5C8Z4B6_9ACTN</name>
<dbReference type="Proteomes" id="UP000321234">
    <property type="component" value="Unassembled WGS sequence"/>
</dbReference>
<evidence type="ECO:0000256" key="1">
    <source>
        <dbReference type="SAM" id="MobiDB-lite"/>
    </source>
</evidence>
<proteinExistence type="predicted"/>
<dbReference type="RefSeq" id="WP_139713911.1">
    <property type="nucleotide sequence ID" value="NZ_VKAC01000014.1"/>
</dbReference>
<feature type="compositionally biased region" description="Low complexity" evidence="1">
    <location>
        <begin position="58"/>
        <end position="73"/>
    </location>
</feature>
<evidence type="ECO:0008006" key="5">
    <source>
        <dbReference type="Google" id="ProtNLM"/>
    </source>
</evidence>
<dbReference type="EMBL" id="VKAC01000014">
    <property type="protein sequence ID" value="TXR52417.1"/>
    <property type="molecule type" value="Genomic_DNA"/>
</dbReference>
<reference evidence="3 4" key="1">
    <citation type="submission" date="2019-07" db="EMBL/GenBank/DDBJ databases">
        <title>Quadrisphaera sp. strain DD2A genome sequencing and assembly.</title>
        <authorList>
            <person name="Kim I."/>
        </authorList>
    </citation>
    <scope>NUCLEOTIDE SEQUENCE [LARGE SCALE GENOMIC DNA]</scope>
    <source>
        <strain evidence="3 4">DD2A</strain>
    </source>
</reference>
<sequence>MLLAGLALVLAVLSFCLAGAYTADHARDARASAAAAMGVQRSLVDAAPVGLQPAVTAEMAETAASSASSSPESHLTDPSVGSSVTDGGHDQGEDGSRGAHQHVEHDVLMDVAPRAGAPVNTAATITSRQAPPLVHAPIVLPPD</sequence>
<comment type="caution">
    <text evidence="3">The sequence shown here is derived from an EMBL/GenBank/DDBJ whole genome shotgun (WGS) entry which is preliminary data.</text>
</comment>
<gene>
    <name evidence="3" type="ORF">FMM08_19655</name>
</gene>